<keyword evidence="3" id="KW-1185">Reference proteome</keyword>
<name>A0AA39PSI0_9AGAR</name>
<dbReference type="EMBL" id="JAUEPR010000002">
    <property type="protein sequence ID" value="KAK0488946.1"/>
    <property type="molecule type" value="Genomic_DNA"/>
</dbReference>
<protein>
    <submittedName>
        <fullName evidence="2">Uncharacterized protein</fullName>
    </submittedName>
</protein>
<feature type="compositionally biased region" description="Low complexity" evidence="1">
    <location>
        <begin position="77"/>
        <end position="87"/>
    </location>
</feature>
<evidence type="ECO:0000313" key="2">
    <source>
        <dbReference type="EMBL" id="KAK0488946.1"/>
    </source>
</evidence>
<comment type="caution">
    <text evidence="2">The sequence shown here is derived from an EMBL/GenBank/DDBJ whole genome shotgun (WGS) entry which is preliminary data.</text>
</comment>
<feature type="region of interest" description="Disordered" evidence="1">
    <location>
        <begin position="70"/>
        <end position="103"/>
    </location>
</feature>
<evidence type="ECO:0000313" key="3">
    <source>
        <dbReference type="Proteomes" id="UP001175227"/>
    </source>
</evidence>
<sequence>MPKVTPGAPSQPRVIAPTYAFDPYGIYADPHVQAWATYYANGGADLAGASYFISIPGLTDHALDSETVQSPVGEIGPSVPSAPVAPAFTRRPCKRPGSATRTQKLPGATKAKVEGSSWFTGIFTYYTKAKASFCNPLGDKHRSEYSERPDRSFR</sequence>
<gene>
    <name evidence="2" type="ORF">IW261DRAFT_383972</name>
</gene>
<accession>A0AA39PSI0</accession>
<dbReference type="Proteomes" id="UP001175227">
    <property type="component" value="Unassembled WGS sequence"/>
</dbReference>
<dbReference type="AlphaFoldDB" id="A0AA39PSI0"/>
<reference evidence="2" key="1">
    <citation type="submission" date="2023-06" db="EMBL/GenBank/DDBJ databases">
        <authorList>
            <consortium name="Lawrence Berkeley National Laboratory"/>
            <person name="Ahrendt S."/>
            <person name="Sahu N."/>
            <person name="Indic B."/>
            <person name="Wong-Bajracharya J."/>
            <person name="Merenyi Z."/>
            <person name="Ke H.-M."/>
            <person name="Monk M."/>
            <person name="Kocsube S."/>
            <person name="Drula E."/>
            <person name="Lipzen A."/>
            <person name="Balint B."/>
            <person name="Henrissat B."/>
            <person name="Andreopoulos B."/>
            <person name="Martin F.M."/>
            <person name="Harder C.B."/>
            <person name="Rigling D."/>
            <person name="Ford K.L."/>
            <person name="Foster G.D."/>
            <person name="Pangilinan J."/>
            <person name="Papanicolaou A."/>
            <person name="Barry K."/>
            <person name="LaButti K."/>
            <person name="Viragh M."/>
            <person name="Koriabine M."/>
            <person name="Yan M."/>
            <person name="Riley R."/>
            <person name="Champramary S."/>
            <person name="Plett K.L."/>
            <person name="Tsai I.J."/>
            <person name="Slot J."/>
            <person name="Sipos G."/>
            <person name="Plett J."/>
            <person name="Nagy L.G."/>
            <person name="Grigoriev I.V."/>
        </authorList>
    </citation>
    <scope>NUCLEOTIDE SEQUENCE</scope>
    <source>
        <strain evidence="2">ICMP 16352</strain>
    </source>
</reference>
<evidence type="ECO:0000256" key="1">
    <source>
        <dbReference type="SAM" id="MobiDB-lite"/>
    </source>
</evidence>
<proteinExistence type="predicted"/>
<organism evidence="2 3">
    <name type="scientific">Armillaria novae-zelandiae</name>
    <dbReference type="NCBI Taxonomy" id="153914"/>
    <lineage>
        <taxon>Eukaryota</taxon>
        <taxon>Fungi</taxon>
        <taxon>Dikarya</taxon>
        <taxon>Basidiomycota</taxon>
        <taxon>Agaricomycotina</taxon>
        <taxon>Agaricomycetes</taxon>
        <taxon>Agaricomycetidae</taxon>
        <taxon>Agaricales</taxon>
        <taxon>Marasmiineae</taxon>
        <taxon>Physalacriaceae</taxon>
        <taxon>Armillaria</taxon>
    </lineage>
</organism>